<keyword evidence="2" id="KW-0808">Transferase</keyword>
<dbReference type="Proteomes" id="UP000186583">
    <property type="component" value="Unassembled WGS sequence"/>
</dbReference>
<sequence length="231" mass="25215">MTDTVNANRAHFKCLEREIRKRKDFIGAEWIVDDDDDSEEDDGAPQVVPDGRRMRLLDYACGTGLISRGLTKDEMHAYQGDLTDPSAPDPAPLSDTLFRDFDVAGVGLGFHHFDDPELAARRLVERLRPGGVLIIVDFLPHEAADRGLPSAHTVKHHGFSEQRMRAIFEQAGAGGGFAMEDLGGGVVFGAHGHGDSHGHSHERGHNHDHDHGGAKAHGGKRRVFLARGTKV</sequence>
<dbReference type="OrthoDB" id="3647at2759"/>
<dbReference type="Gene3D" id="3.40.50.150">
    <property type="entry name" value="Vaccinia Virus protein VP39"/>
    <property type="match status" value="1"/>
</dbReference>
<accession>A0A1Q8RP42</accession>
<evidence type="ECO:0000313" key="2">
    <source>
        <dbReference type="EMBL" id="OLN86106.1"/>
    </source>
</evidence>
<evidence type="ECO:0000313" key="3">
    <source>
        <dbReference type="Proteomes" id="UP000186583"/>
    </source>
</evidence>
<keyword evidence="2" id="KW-0489">Methyltransferase</keyword>
<dbReference type="SUPFAM" id="SSF53335">
    <property type="entry name" value="S-adenosyl-L-methionine-dependent methyltransferases"/>
    <property type="match status" value="1"/>
</dbReference>
<dbReference type="InterPro" id="IPR029063">
    <property type="entry name" value="SAM-dependent_MTases_sf"/>
</dbReference>
<proteinExistence type="predicted"/>
<keyword evidence="3" id="KW-1185">Reference proteome</keyword>
<dbReference type="GO" id="GO:0032259">
    <property type="term" value="P:methylation"/>
    <property type="evidence" value="ECO:0007669"/>
    <property type="project" value="UniProtKB-KW"/>
</dbReference>
<organism evidence="2 3">
    <name type="scientific">Colletotrichum chlorophyti</name>
    <dbReference type="NCBI Taxonomy" id="708187"/>
    <lineage>
        <taxon>Eukaryota</taxon>
        <taxon>Fungi</taxon>
        <taxon>Dikarya</taxon>
        <taxon>Ascomycota</taxon>
        <taxon>Pezizomycotina</taxon>
        <taxon>Sordariomycetes</taxon>
        <taxon>Hypocreomycetidae</taxon>
        <taxon>Glomerellales</taxon>
        <taxon>Glomerellaceae</taxon>
        <taxon>Colletotrichum</taxon>
    </lineage>
</organism>
<name>A0A1Q8RP42_9PEZI</name>
<protein>
    <submittedName>
        <fullName evidence="2">Putative methyltransferase C1347.09</fullName>
    </submittedName>
</protein>
<dbReference type="STRING" id="708187.A0A1Q8RP42"/>
<dbReference type="AlphaFoldDB" id="A0A1Q8RP42"/>
<dbReference type="EMBL" id="MPGH01000135">
    <property type="protein sequence ID" value="OLN86106.1"/>
    <property type="molecule type" value="Genomic_DNA"/>
</dbReference>
<evidence type="ECO:0000256" key="1">
    <source>
        <dbReference type="SAM" id="MobiDB-lite"/>
    </source>
</evidence>
<reference evidence="2 3" key="1">
    <citation type="submission" date="2016-11" db="EMBL/GenBank/DDBJ databases">
        <title>Draft Genome Assembly of Colletotrichum chlorophyti a pathogen of herbaceous plants.</title>
        <authorList>
            <person name="Gan P."/>
            <person name="Narusaka M."/>
            <person name="Tsushima A."/>
            <person name="Narusaka Y."/>
            <person name="Takano Y."/>
            <person name="Shirasu K."/>
        </authorList>
    </citation>
    <scope>NUCLEOTIDE SEQUENCE [LARGE SCALE GENOMIC DNA]</scope>
    <source>
        <strain evidence="2 3">NTL11</strain>
    </source>
</reference>
<comment type="caution">
    <text evidence="2">The sequence shown here is derived from an EMBL/GenBank/DDBJ whole genome shotgun (WGS) entry which is preliminary data.</text>
</comment>
<gene>
    <name evidence="2" type="ORF">CCHL11_05217</name>
</gene>
<feature type="region of interest" description="Disordered" evidence="1">
    <location>
        <begin position="193"/>
        <end position="220"/>
    </location>
</feature>
<feature type="compositionally biased region" description="Basic and acidic residues" evidence="1">
    <location>
        <begin position="193"/>
        <end position="213"/>
    </location>
</feature>
<dbReference type="GO" id="GO:0008168">
    <property type="term" value="F:methyltransferase activity"/>
    <property type="evidence" value="ECO:0007669"/>
    <property type="project" value="UniProtKB-KW"/>
</dbReference>
<dbReference type="Pfam" id="PF13489">
    <property type="entry name" value="Methyltransf_23"/>
    <property type="match status" value="1"/>
</dbReference>